<dbReference type="EMBL" id="SELH01000015">
    <property type="protein sequence ID" value="TWP29279.1"/>
    <property type="molecule type" value="Genomic_DNA"/>
</dbReference>
<accession>A0A563DGU3</accession>
<reference evidence="1 2" key="1">
    <citation type="submission" date="2019-02" db="EMBL/GenBank/DDBJ databases">
        <title>Apibacter muscae sp. nov.: a novel member of the house fly microbiota.</title>
        <authorList>
            <person name="Park R."/>
        </authorList>
    </citation>
    <scope>NUCLEOTIDE SEQUENCE [LARGE SCALE GENOMIC DNA]</scope>
    <source>
        <strain evidence="1 2">AL1</strain>
    </source>
</reference>
<evidence type="ECO:0000313" key="1">
    <source>
        <dbReference type="EMBL" id="TWP29279.1"/>
    </source>
</evidence>
<dbReference type="AlphaFoldDB" id="A0A563DGU3"/>
<proteinExistence type="predicted"/>
<gene>
    <name evidence="1" type="ORF">ETU09_03415</name>
</gene>
<organism evidence="1 2">
    <name type="scientific">Apibacter muscae</name>
    <dbReference type="NCBI Taxonomy" id="2509004"/>
    <lineage>
        <taxon>Bacteria</taxon>
        <taxon>Pseudomonadati</taxon>
        <taxon>Bacteroidota</taxon>
        <taxon>Flavobacteriia</taxon>
        <taxon>Flavobacteriales</taxon>
        <taxon>Weeksellaceae</taxon>
        <taxon>Apibacter</taxon>
    </lineage>
</organism>
<protein>
    <submittedName>
        <fullName evidence="1">Uncharacterized protein</fullName>
    </submittedName>
</protein>
<comment type="caution">
    <text evidence="1">The sequence shown here is derived from an EMBL/GenBank/DDBJ whole genome shotgun (WGS) entry which is preliminary data.</text>
</comment>
<dbReference type="OrthoDB" id="638356at2"/>
<evidence type="ECO:0000313" key="2">
    <source>
        <dbReference type="Proteomes" id="UP000319499"/>
    </source>
</evidence>
<dbReference type="RefSeq" id="WP_146261635.1">
    <property type="nucleotide sequence ID" value="NZ_SELG01000029.1"/>
</dbReference>
<name>A0A563DGU3_9FLAO</name>
<sequence>MKKFLLLLASISFLNFSYSQEIDKLDFNLNLETSHIWNGIIVSKAPAAGIDINYAFDKKNNLKLGVWGGVGLSDANGKHYQEVDYYFKYNTARWGLGIWDVFNNTDLTGKADEIFNYDNKTTGHRLDLRGYYVLSENFPLKLDVVTSFYGNDRNAKGDQTFSTYTGLTYSVLRDKKVDLDVFFGTAFNLGKGYNFYGDGTKDFDVVNFGLTVSKDVPVLGYKLPVSATAMWNPSRKEGIIHLSTQLF</sequence>
<dbReference type="Proteomes" id="UP000319499">
    <property type="component" value="Unassembled WGS sequence"/>
</dbReference>
<keyword evidence="2" id="KW-1185">Reference proteome</keyword>